<dbReference type="SUPFAM" id="SSF55048">
    <property type="entry name" value="Probable ACP-binding domain of malonyl-CoA ACP transacylase"/>
    <property type="match status" value="1"/>
</dbReference>
<dbReference type="Gene3D" id="3.40.47.10">
    <property type="match status" value="1"/>
</dbReference>
<dbReference type="InterPro" id="IPR016039">
    <property type="entry name" value="Thiolase-like"/>
</dbReference>
<dbReference type="InterPro" id="IPR016036">
    <property type="entry name" value="Malonyl_transacylase_ACP-bd"/>
</dbReference>
<dbReference type="SMART" id="SM00822">
    <property type="entry name" value="PKS_KR"/>
    <property type="match status" value="1"/>
</dbReference>
<keyword evidence="9" id="KW-1185">Reference proteome</keyword>
<dbReference type="Pfam" id="PF00109">
    <property type="entry name" value="ketoacyl-synt"/>
    <property type="match status" value="1"/>
</dbReference>
<dbReference type="Proteomes" id="UP000664534">
    <property type="component" value="Unassembled WGS sequence"/>
</dbReference>
<dbReference type="SUPFAM" id="SSF53901">
    <property type="entry name" value="Thiolase-like"/>
    <property type="match status" value="1"/>
</dbReference>
<dbReference type="SMART" id="SM00825">
    <property type="entry name" value="PKS_KS"/>
    <property type="match status" value="1"/>
</dbReference>
<keyword evidence="3" id="KW-0808">Transferase</keyword>
<accession>A0A8H3GAJ6</accession>
<dbReference type="OrthoDB" id="329835at2759"/>
<protein>
    <recommendedName>
        <fullName evidence="10">Polyketide synthase</fullName>
    </recommendedName>
</protein>
<dbReference type="InterPro" id="IPR049900">
    <property type="entry name" value="PKS_mFAS_DH"/>
</dbReference>
<dbReference type="SMART" id="SM00827">
    <property type="entry name" value="PKS_AT"/>
    <property type="match status" value="1"/>
</dbReference>
<sequence length="2175" mass="238765">MSQENGNDIAIIGMSCRVAGAHSPSDLWHILASSTNVQSKITRFNSDGFYHPDGGPLKGLTNVDKAYMLDDDLIDKFDNAFFYITPTEAIAMDPQQRMLLEITYEAIESAGIPLDDITGTDTAVFAGMEGCEYHTIAARDLDATPRYLATGTPVCMAANRISYFFDLSGPSMSVDTACSSAMAALHQAVRTLQHGDSRMAIVCGAKLVLSPDMFMPSSELGFLSPTGKCQTFDASADGYGRGEGVIAFLLKPLTEAIADRDPIRATIKGTRLNQDGKTQGITLPSSDAQKRNMLALYQDLGISPAEIQYLEAHGTGTAVGDPLEFAAINAVYGQPPRAVDPLIVGSIKSNIGHLEACSALASILKVAQCLERGQIPPQMNFRIPNPKIDFQDVEIPHHMTSWPASNGGIRRAAVNTFGAGGTNGHAVLEAYANGLTPSTAFETRPYLFKVSAADNISLKQASMKFADYVEVSKPVLRDLAHTTLGRRSTLRKSIIFTASTHEEVVSALRADDHNIHAKSNEARNGLIFLFTGQGAQWAQMGMRLVDHSPLFRSLLHECDRLLSELPDPPAWKIVEELSKTKETSNIYKAEFSQPLCTALQLGLVTVLNSWGVTPDAVVGHSSGEICAAYAAGILSLRDAMAVSYYRGLILGCCQAPKSQGSMCAVGFEESKAKALIDTFANRVQIAAVNSPNSCTLSGDCDAIEEIVKQLIQKKQFCRELKVDQAYHSHHMFPLAPKYVDKLVHANVSPLSGSAKCAMYSSVYGRIVDASEYTPSYWKQNMISTVKFFAALEECMNSHPNGAAILEIGPHSALKGPAQEILQALDKSHIRYSPTCIRGQNDFESLLSGAGVMIGLGIPLQTSNINAREIVNCLQCSHEPSSVLTDVPHYQWNHSQAFWVESRVSRNVRFRKFPRHQLLGSRYVDDIPSRPSWRNQLMLKEIPWLQELKDRGLAEVPAAAYLLMALEAARQLSHSRKSDTGSVRLSNVELEQQLPLSVFIEADTAVEAQLIARQLDGTNKFSFEIFSQNAADDNSWVRHCAGNFETRLFVEPSFLNPHDEPFDEVLMDQVQALEPSIGVDLSGLKLGPEGSSGEFERKVDDVGSYDVDPSTLNSILRLPPMSLLTRNVLAEHRLSSLASISVPNQPQRSNCGRFTIRVKPSRFCHVESDIDIFQSGYVISLEGLQYQAVKVVHRDPVPNSLFFKPVLVTDITTLAAAVPMSFSRCVELLAHKWPMCDIKISGVPERCTLAILEAFGATRGEKRLYFRSIKSSSVPPGAVSDRVQLVDGSDITSKYHVIITGDAPPEVQLNNQLHPGGFLCIPKAQMGEPKSKETAPLEVICEITGLGQDPWVLLRKSSGPSLVCADRRAVIFTNDHVLRSLKAFERMEFVALEPAAVARYCKLNNYASFDAIITECPEKSVISMWTGNELMPWLQDLLKSADSVLWVTRSRSGKPFANLASSLLRTLQSEQPSLKISWLVTDDMATEHRDAFASKIEQAYVRMVQGDNELVTRTGQLGLEILRYLPDDDLSADTGLSLPRKERRPLGEADYSLEYAAPGEPVLLTHHARSTQALSGDTIEVLVQTSVVGMDDLRMFNPEAKVEVSRPHSGLFFAGEVSNSQDSGLPPECCVVGWHPNDTHRKKISVRARNVRLYPSSMQPSQVALRYGATAVAWCIVDGAARARQGETFQLELEGPLLNAVKQVCKHVGATVLQSYSASKADFVVTFKCVEGICVNDQPINLASYMQSDHGRAMVQRTWQEIVDLSFQIDDYEIADYKEAFKNAKQPFSTVLLHRNTAKIIGHVPIYKNRADMFTGRANYVVIGGLGGLGRFICSWMIENGAKHITVISRSGAGTPEAREAMSDMKAAGASIHCIKADACDRKAIAEILSKARSEYPIKGVINLAMVLGDAPMATMAADEWDRGFRVKVDSSWILHEETLQDRLDFFILFSSIASVLGNRSHGNYNVSNTFLNVLAEYRQSLDLPGISVALGAMNYKDPANTSIPADMGVLYNLSKPDMLRTLSRSGLTHLTKYHLAKIMEAAILESPRRDRSLILTGLNIFEREADGSLAGRTEPLLWADWPEFWHLQHYKLPAAGGGSNSSRAPLKDQVAAMRQQGDTEQMRDTIRKAFLTFLSHLLGFGIDAFDPSQALIIYGIDSLSGVSCQYWFHKGTEAL</sequence>
<dbReference type="InterPro" id="IPR057326">
    <property type="entry name" value="KR_dom"/>
</dbReference>
<dbReference type="GO" id="GO:0044550">
    <property type="term" value="P:secondary metabolite biosynthetic process"/>
    <property type="evidence" value="ECO:0007669"/>
    <property type="project" value="TreeGrafter"/>
</dbReference>
<dbReference type="GO" id="GO:0004315">
    <property type="term" value="F:3-oxoacyl-[acyl-carrier-protein] synthase activity"/>
    <property type="evidence" value="ECO:0007669"/>
    <property type="project" value="InterPro"/>
</dbReference>
<dbReference type="SMART" id="SM00826">
    <property type="entry name" value="PKS_DH"/>
    <property type="match status" value="1"/>
</dbReference>
<dbReference type="EMBL" id="CAJPDT010000088">
    <property type="protein sequence ID" value="CAF9936051.1"/>
    <property type="molecule type" value="Genomic_DNA"/>
</dbReference>
<evidence type="ECO:0008006" key="10">
    <source>
        <dbReference type="Google" id="ProtNLM"/>
    </source>
</evidence>
<evidence type="ECO:0000256" key="5">
    <source>
        <dbReference type="PROSITE-ProRule" id="PRU01363"/>
    </source>
</evidence>
<dbReference type="CDD" id="cd05274">
    <property type="entry name" value="KR_FAS_SDR_x"/>
    <property type="match status" value="1"/>
</dbReference>
<keyword evidence="1" id="KW-0596">Phosphopantetheine</keyword>
<dbReference type="Pfam" id="PF02801">
    <property type="entry name" value="Ketoacyl-synt_C"/>
    <property type="match status" value="1"/>
</dbReference>
<dbReference type="SUPFAM" id="SSF51735">
    <property type="entry name" value="NAD(P)-binding Rossmann-fold domains"/>
    <property type="match status" value="1"/>
</dbReference>
<dbReference type="InterPro" id="IPR032821">
    <property type="entry name" value="PKS_assoc"/>
</dbReference>
<evidence type="ECO:0000259" key="6">
    <source>
        <dbReference type="PROSITE" id="PS52004"/>
    </source>
</evidence>
<dbReference type="SUPFAM" id="SSF52151">
    <property type="entry name" value="FabD/lysophospholipase-like"/>
    <property type="match status" value="1"/>
</dbReference>
<dbReference type="Gene3D" id="3.10.129.110">
    <property type="entry name" value="Polyketide synthase dehydratase"/>
    <property type="match status" value="1"/>
</dbReference>
<feature type="region of interest" description="N-terminal hotdog fold" evidence="5">
    <location>
        <begin position="915"/>
        <end position="1050"/>
    </location>
</feature>
<dbReference type="InterPro" id="IPR050091">
    <property type="entry name" value="PKS_NRPS_Biosynth_Enz"/>
</dbReference>
<dbReference type="GO" id="GO:0004312">
    <property type="term" value="F:fatty acid synthase activity"/>
    <property type="evidence" value="ECO:0007669"/>
    <property type="project" value="TreeGrafter"/>
</dbReference>
<dbReference type="InterPro" id="IPR016035">
    <property type="entry name" value="Acyl_Trfase/lysoPLipase"/>
</dbReference>
<evidence type="ECO:0000256" key="2">
    <source>
        <dbReference type="ARBA" id="ARBA00022553"/>
    </source>
</evidence>
<dbReference type="InterPro" id="IPR020807">
    <property type="entry name" value="PKS_DH"/>
</dbReference>
<dbReference type="PANTHER" id="PTHR43775:SF37">
    <property type="entry name" value="SI:DKEY-61P9.11"/>
    <property type="match status" value="1"/>
</dbReference>
<gene>
    <name evidence="8" type="ORF">IMSHALPRED_010443</name>
</gene>
<dbReference type="GO" id="GO:0006633">
    <property type="term" value="P:fatty acid biosynthetic process"/>
    <property type="evidence" value="ECO:0007669"/>
    <property type="project" value="InterPro"/>
</dbReference>
<dbReference type="InterPro" id="IPR036291">
    <property type="entry name" value="NAD(P)-bd_dom_sf"/>
</dbReference>
<evidence type="ECO:0000256" key="3">
    <source>
        <dbReference type="ARBA" id="ARBA00022679"/>
    </source>
</evidence>
<dbReference type="Pfam" id="PF16197">
    <property type="entry name" value="KAsynt_C_assoc"/>
    <property type="match status" value="1"/>
</dbReference>
<keyword evidence="2" id="KW-0597">Phosphoprotein</keyword>
<evidence type="ECO:0000259" key="7">
    <source>
        <dbReference type="PROSITE" id="PS52019"/>
    </source>
</evidence>
<dbReference type="InterPro" id="IPR014043">
    <property type="entry name" value="Acyl_transferase_dom"/>
</dbReference>
<keyword evidence="4" id="KW-0511">Multifunctional enzyme</keyword>
<dbReference type="InterPro" id="IPR020841">
    <property type="entry name" value="PKS_Beta-ketoAc_synthase_dom"/>
</dbReference>
<dbReference type="InterPro" id="IPR014031">
    <property type="entry name" value="Ketoacyl_synth_C"/>
</dbReference>
<dbReference type="InterPro" id="IPR042104">
    <property type="entry name" value="PKS_dehydratase_sf"/>
</dbReference>
<feature type="domain" description="PKS/mFAS DH" evidence="7">
    <location>
        <begin position="915"/>
        <end position="1194"/>
    </location>
</feature>
<dbReference type="Gene3D" id="3.40.366.10">
    <property type="entry name" value="Malonyl-Coenzyme A Acyl Carrier Protein, domain 2"/>
    <property type="match status" value="1"/>
</dbReference>
<dbReference type="InterPro" id="IPR049552">
    <property type="entry name" value="PKS_DH_N"/>
</dbReference>
<dbReference type="Pfam" id="PF00698">
    <property type="entry name" value="Acyl_transf_1"/>
    <property type="match status" value="1"/>
</dbReference>
<dbReference type="InterPro" id="IPR001227">
    <property type="entry name" value="Ac_transferase_dom_sf"/>
</dbReference>
<dbReference type="PROSITE" id="PS52004">
    <property type="entry name" value="KS3_2"/>
    <property type="match status" value="1"/>
</dbReference>
<dbReference type="InterPro" id="IPR014030">
    <property type="entry name" value="Ketoacyl_synth_N"/>
</dbReference>
<dbReference type="PROSITE" id="PS52019">
    <property type="entry name" value="PKS_MFAS_DH"/>
    <property type="match status" value="1"/>
</dbReference>
<feature type="domain" description="Ketosynthase family 3 (KS3)" evidence="6">
    <location>
        <begin position="6"/>
        <end position="430"/>
    </location>
</feature>
<dbReference type="Pfam" id="PF08659">
    <property type="entry name" value="KR"/>
    <property type="match status" value="1"/>
</dbReference>
<dbReference type="PROSITE" id="PS00606">
    <property type="entry name" value="KS3_1"/>
    <property type="match status" value="1"/>
</dbReference>
<dbReference type="InterPro" id="IPR018201">
    <property type="entry name" value="Ketoacyl_synth_AS"/>
</dbReference>
<feature type="region of interest" description="C-terminal hotdog fold" evidence="5">
    <location>
        <begin position="1061"/>
        <end position="1194"/>
    </location>
</feature>
<name>A0A8H3GAJ6_9LECA</name>
<evidence type="ECO:0000256" key="1">
    <source>
        <dbReference type="ARBA" id="ARBA00022450"/>
    </source>
</evidence>
<organism evidence="8 9">
    <name type="scientific">Imshaugia aleurites</name>
    <dbReference type="NCBI Taxonomy" id="172621"/>
    <lineage>
        <taxon>Eukaryota</taxon>
        <taxon>Fungi</taxon>
        <taxon>Dikarya</taxon>
        <taxon>Ascomycota</taxon>
        <taxon>Pezizomycotina</taxon>
        <taxon>Lecanoromycetes</taxon>
        <taxon>OSLEUM clade</taxon>
        <taxon>Lecanoromycetidae</taxon>
        <taxon>Lecanorales</taxon>
        <taxon>Lecanorineae</taxon>
        <taxon>Parmeliaceae</taxon>
        <taxon>Imshaugia</taxon>
    </lineage>
</organism>
<evidence type="ECO:0000256" key="4">
    <source>
        <dbReference type="ARBA" id="ARBA00023268"/>
    </source>
</evidence>
<reference evidence="8" key="1">
    <citation type="submission" date="2021-03" db="EMBL/GenBank/DDBJ databases">
        <authorList>
            <person name="Tagirdzhanova G."/>
        </authorList>
    </citation>
    <scope>NUCLEOTIDE SEQUENCE</scope>
</reference>
<proteinExistence type="predicted"/>
<dbReference type="InterPro" id="IPR013968">
    <property type="entry name" value="PKS_KR"/>
</dbReference>
<dbReference type="Gene3D" id="3.40.50.720">
    <property type="entry name" value="NAD(P)-binding Rossmann-like Domain"/>
    <property type="match status" value="1"/>
</dbReference>
<evidence type="ECO:0000313" key="8">
    <source>
        <dbReference type="EMBL" id="CAF9936051.1"/>
    </source>
</evidence>
<comment type="caution">
    <text evidence="5">Lacks conserved residue(s) required for the propagation of feature annotation.</text>
</comment>
<dbReference type="CDD" id="cd00833">
    <property type="entry name" value="PKS"/>
    <property type="match status" value="1"/>
</dbReference>
<dbReference type="PANTHER" id="PTHR43775">
    <property type="entry name" value="FATTY ACID SYNTHASE"/>
    <property type="match status" value="1"/>
</dbReference>
<comment type="caution">
    <text evidence="8">The sequence shown here is derived from an EMBL/GenBank/DDBJ whole genome shotgun (WGS) entry which is preliminary data.</text>
</comment>
<dbReference type="Pfam" id="PF21089">
    <property type="entry name" value="PKS_DH_N"/>
    <property type="match status" value="1"/>
</dbReference>
<evidence type="ECO:0000313" key="9">
    <source>
        <dbReference type="Proteomes" id="UP000664534"/>
    </source>
</evidence>